<feature type="region of interest" description="Disordered" evidence="1">
    <location>
        <begin position="55"/>
        <end position="75"/>
    </location>
</feature>
<reference evidence="2" key="1">
    <citation type="submission" date="2022-10" db="EMBL/GenBank/DDBJ databases">
        <title>The complete genomes of actinobacterial strains from the NBC collection.</title>
        <authorList>
            <person name="Joergensen T.S."/>
            <person name="Alvarez Arevalo M."/>
            <person name="Sterndorff E.B."/>
            <person name="Faurdal D."/>
            <person name="Vuksanovic O."/>
            <person name="Mourched A.-S."/>
            <person name="Charusanti P."/>
            <person name="Shaw S."/>
            <person name="Blin K."/>
            <person name="Weber T."/>
        </authorList>
    </citation>
    <scope>NUCLEOTIDE SEQUENCE</scope>
    <source>
        <strain evidence="2">NBC_00222</strain>
    </source>
</reference>
<evidence type="ECO:0000313" key="2">
    <source>
        <dbReference type="EMBL" id="WUQ88416.1"/>
    </source>
</evidence>
<keyword evidence="3" id="KW-1185">Reference proteome</keyword>
<dbReference type="EMBL" id="CP108110">
    <property type="protein sequence ID" value="WUQ88416.1"/>
    <property type="molecule type" value="Genomic_DNA"/>
</dbReference>
<accession>A0ABZ1UBJ6</accession>
<proteinExistence type="predicted"/>
<dbReference type="RefSeq" id="WP_328958963.1">
    <property type="nucleotide sequence ID" value="NZ_CP108110.1"/>
</dbReference>
<name>A0ABZ1UBJ6_9ACTN</name>
<evidence type="ECO:0000256" key="1">
    <source>
        <dbReference type="SAM" id="MobiDB-lite"/>
    </source>
</evidence>
<protein>
    <submittedName>
        <fullName evidence="2">Uncharacterized protein</fullName>
    </submittedName>
</protein>
<sequence>MRRAPRHWHSVARSAVTALLGAALVLLGGADAAEARPWAAGAHCVTAQQAPAGGAEPLPLLAPGTDECPEPAERRRSHGIVPLHACAHRAGPARVTGCGQPPLPHPEVYAVHDPARPAPPRPPCPGRTGSATAGARGVVLRC</sequence>
<organism evidence="2 3">
    <name type="scientific">Kitasatospora purpeofusca</name>
    <dbReference type="NCBI Taxonomy" id="67352"/>
    <lineage>
        <taxon>Bacteria</taxon>
        <taxon>Bacillati</taxon>
        <taxon>Actinomycetota</taxon>
        <taxon>Actinomycetes</taxon>
        <taxon>Kitasatosporales</taxon>
        <taxon>Streptomycetaceae</taxon>
        <taxon>Kitasatospora</taxon>
    </lineage>
</organism>
<dbReference type="Proteomes" id="UP001432222">
    <property type="component" value="Chromosome"/>
</dbReference>
<gene>
    <name evidence="2" type="ORF">OHA16_38715</name>
</gene>
<evidence type="ECO:0000313" key="3">
    <source>
        <dbReference type="Proteomes" id="UP001432222"/>
    </source>
</evidence>